<comment type="caution">
    <text evidence="3">The sequence shown here is derived from an EMBL/GenBank/DDBJ whole genome shotgun (WGS) entry which is preliminary data.</text>
</comment>
<dbReference type="PANTHER" id="PTHR32166">
    <property type="entry name" value="OSJNBA0013A04.12 PROTEIN"/>
    <property type="match status" value="1"/>
</dbReference>
<evidence type="ECO:0000313" key="4">
    <source>
        <dbReference type="Proteomes" id="UP000235145"/>
    </source>
</evidence>
<dbReference type="Proteomes" id="UP000235145">
    <property type="component" value="Unassembled WGS sequence"/>
</dbReference>
<dbReference type="PANTHER" id="PTHR32166:SF121">
    <property type="entry name" value="DUF659 DOMAIN-CONTAINING PROTEIN"/>
    <property type="match status" value="1"/>
</dbReference>
<dbReference type="AlphaFoldDB" id="A0A9R1VXA8"/>
<name>A0A9R1VXA8_LACSA</name>
<sequence>MLIMSTPGSSSNPSSNMSEAQSNTVPSGSQASTQPNLRSKKDPTWRHITELRDGAGKSHIFVPFVKKNIQWWRMKQHLVRVPGSIAACPSCPGDIKFLIKSSLDENTKKAKEKHVGVLGNTSGMNVHNLYDDDDDDDEVQVLTQQTTQKNGKRKAPTSQTQIVPPFFKRGMHDPSQPSIKAALQRPSYHAMRVTLLKDVKQSVQLIVDSYRRYWAKNGCTTMGDGWPNTRQQPLINFMVYCAKWISFIKSVDASDIKSNARTLCSLFSEIVGRQNVVHLVTDNATNYKVAGRLLCLKYPSIVWSPSAAHCMNLIMKDMSEMPQVADLVTPALRTEIIRPHATRFGTAFITLKSLCDHKHDLQAMVTSLDYKKVIRLEKAKEVKLIILNENIWNNCAIIVKVMTPMLRLLRICYLDEKSTLGYVYEGMYRAKKGIKKLCCTKKEFYDPYTNIIKNRWDRMLHKSLHATTYYLNLVFQYDQESFCKKPEVVAGVMDMIEHYSSVATVNGLTLMDQLKLFREHEEITWRRCSGIAKICNSNLSQTTYFSGCEWNWSVFERIHTKRRNRLEHQRLNDLVYVHYNLCLQNRLKDHKKSYDPIDYESINKIEFWVVDEISEDDEEDDDGVALEQIDMDSFR</sequence>
<dbReference type="InterPro" id="IPR012337">
    <property type="entry name" value="RNaseH-like_sf"/>
</dbReference>
<protein>
    <recommendedName>
        <fullName evidence="2">DUF659 domain-containing protein</fullName>
    </recommendedName>
</protein>
<dbReference type="EMBL" id="NBSK02000004">
    <property type="protein sequence ID" value="KAJ0212183.1"/>
    <property type="molecule type" value="Genomic_DNA"/>
</dbReference>
<dbReference type="Pfam" id="PF04937">
    <property type="entry name" value="DUF659"/>
    <property type="match status" value="1"/>
</dbReference>
<feature type="compositionally biased region" description="Polar residues" evidence="1">
    <location>
        <begin position="19"/>
        <end position="37"/>
    </location>
</feature>
<gene>
    <name evidence="3" type="ORF">LSAT_V11C400224240</name>
</gene>
<evidence type="ECO:0000313" key="3">
    <source>
        <dbReference type="EMBL" id="KAJ0212183.1"/>
    </source>
</evidence>
<dbReference type="InterPro" id="IPR007021">
    <property type="entry name" value="DUF659"/>
</dbReference>
<feature type="domain" description="DUF659" evidence="2">
    <location>
        <begin position="186"/>
        <end position="329"/>
    </location>
</feature>
<accession>A0A9R1VXA8</accession>
<proteinExistence type="predicted"/>
<evidence type="ECO:0000256" key="1">
    <source>
        <dbReference type="SAM" id="MobiDB-lite"/>
    </source>
</evidence>
<feature type="region of interest" description="Disordered" evidence="1">
    <location>
        <begin position="1"/>
        <end position="43"/>
    </location>
</feature>
<feature type="compositionally biased region" description="Low complexity" evidence="1">
    <location>
        <begin position="1"/>
        <end position="18"/>
    </location>
</feature>
<organism evidence="3 4">
    <name type="scientific">Lactuca sativa</name>
    <name type="common">Garden lettuce</name>
    <dbReference type="NCBI Taxonomy" id="4236"/>
    <lineage>
        <taxon>Eukaryota</taxon>
        <taxon>Viridiplantae</taxon>
        <taxon>Streptophyta</taxon>
        <taxon>Embryophyta</taxon>
        <taxon>Tracheophyta</taxon>
        <taxon>Spermatophyta</taxon>
        <taxon>Magnoliopsida</taxon>
        <taxon>eudicotyledons</taxon>
        <taxon>Gunneridae</taxon>
        <taxon>Pentapetalae</taxon>
        <taxon>asterids</taxon>
        <taxon>campanulids</taxon>
        <taxon>Asterales</taxon>
        <taxon>Asteraceae</taxon>
        <taxon>Cichorioideae</taxon>
        <taxon>Cichorieae</taxon>
        <taxon>Lactucinae</taxon>
        <taxon>Lactuca</taxon>
    </lineage>
</organism>
<reference evidence="3 4" key="1">
    <citation type="journal article" date="2017" name="Nat. Commun.">
        <title>Genome assembly with in vitro proximity ligation data and whole-genome triplication in lettuce.</title>
        <authorList>
            <person name="Reyes-Chin-Wo S."/>
            <person name="Wang Z."/>
            <person name="Yang X."/>
            <person name="Kozik A."/>
            <person name="Arikit S."/>
            <person name="Song C."/>
            <person name="Xia L."/>
            <person name="Froenicke L."/>
            <person name="Lavelle D.O."/>
            <person name="Truco M.J."/>
            <person name="Xia R."/>
            <person name="Zhu S."/>
            <person name="Xu C."/>
            <person name="Xu H."/>
            <person name="Xu X."/>
            <person name="Cox K."/>
            <person name="Korf I."/>
            <person name="Meyers B.C."/>
            <person name="Michelmore R.W."/>
        </authorList>
    </citation>
    <scope>NUCLEOTIDE SEQUENCE [LARGE SCALE GENOMIC DNA]</scope>
    <source>
        <strain evidence="4">cv. Salinas</strain>
        <tissue evidence="3">Seedlings</tissue>
    </source>
</reference>
<evidence type="ECO:0000259" key="2">
    <source>
        <dbReference type="Pfam" id="PF04937"/>
    </source>
</evidence>
<dbReference type="SUPFAM" id="SSF53098">
    <property type="entry name" value="Ribonuclease H-like"/>
    <property type="match status" value="1"/>
</dbReference>
<keyword evidence="4" id="KW-1185">Reference proteome</keyword>